<sequence>MGIVVGVGFITLAGYMVRSAVMVWRDPHRARAQADGWNRLGRRGAWAVTRGIVPVAAMFTCLALMMISALGADTWSTVRGPLETTGTVFFILMLACWVVIASIAVFNRPRFLVPPYLRDRRRL</sequence>
<organism evidence="2 3">
    <name type="scientific">Streptomyces azureus</name>
    <dbReference type="NCBI Taxonomy" id="146537"/>
    <lineage>
        <taxon>Bacteria</taxon>
        <taxon>Bacillati</taxon>
        <taxon>Actinomycetota</taxon>
        <taxon>Actinomycetes</taxon>
        <taxon>Kitasatosporales</taxon>
        <taxon>Streptomycetaceae</taxon>
        <taxon>Streptomyces</taxon>
    </lineage>
</organism>
<keyword evidence="1" id="KW-0812">Transmembrane</keyword>
<dbReference type="Proteomes" id="UP000053859">
    <property type="component" value="Unassembled WGS sequence"/>
</dbReference>
<gene>
    <name evidence="2" type="ORF">SAZU_5623</name>
</gene>
<proteinExistence type="predicted"/>
<evidence type="ECO:0008006" key="4">
    <source>
        <dbReference type="Google" id="ProtNLM"/>
    </source>
</evidence>
<dbReference type="EMBL" id="DF968349">
    <property type="protein sequence ID" value="GAP50764.1"/>
    <property type="molecule type" value="Genomic_DNA"/>
</dbReference>
<feature type="transmembrane region" description="Helical" evidence="1">
    <location>
        <begin position="6"/>
        <end position="24"/>
    </location>
</feature>
<feature type="transmembrane region" description="Helical" evidence="1">
    <location>
        <begin position="87"/>
        <end position="106"/>
    </location>
</feature>
<keyword evidence="1" id="KW-1133">Transmembrane helix</keyword>
<protein>
    <recommendedName>
        <fullName evidence="4">Integral membrane protein</fullName>
    </recommendedName>
</protein>
<name>A0A0K8PTI9_STRAJ</name>
<feature type="transmembrane region" description="Helical" evidence="1">
    <location>
        <begin position="45"/>
        <end position="67"/>
    </location>
</feature>
<keyword evidence="1" id="KW-0472">Membrane</keyword>
<dbReference type="RefSeq" id="WP_059421174.1">
    <property type="nucleotide sequence ID" value="NZ_DF968349.1"/>
</dbReference>
<evidence type="ECO:0000313" key="2">
    <source>
        <dbReference type="EMBL" id="GAP50764.1"/>
    </source>
</evidence>
<reference evidence="2" key="1">
    <citation type="journal article" date="2015" name="Genome Announc.">
        <title>Draft Genome Sequence of Thiostrepton-Producing Streptomyces azureus ATCC 14921.</title>
        <authorList>
            <person name="Sakihara K."/>
            <person name="Maeda J."/>
            <person name="Tashiro K."/>
            <person name="Fujino Y."/>
            <person name="Kuhara S."/>
            <person name="Ohshima T."/>
            <person name="Ogata S."/>
            <person name="Doi K."/>
        </authorList>
    </citation>
    <scope>NUCLEOTIDE SEQUENCE [LARGE SCALE GENOMIC DNA]</scope>
    <source>
        <strain evidence="2">ATCC14921</strain>
    </source>
</reference>
<dbReference type="OrthoDB" id="4351037at2"/>
<keyword evidence="3" id="KW-1185">Reference proteome</keyword>
<accession>A0A0K8PTI9</accession>
<evidence type="ECO:0000256" key="1">
    <source>
        <dbReference type="SAM" id="Phobius"/>
    </source>
</evidence>
<dbReference type="PATRIC" id="fig|146537.3.peg.5916"/>
<evidence type="ECO:0000313" key="3">
    <source>
        <dbReference type="Proteomes" id="UP000053859"/>
    </source>
</evidence>
<dbReference type="AlphaFoldDB" id="A0A0K8PTI9"/>